<dbReference type="Gene3D" id="3.40.50.720">
    <property type="entry name" value="NAD(P)-binding Rossmann-like Domain"/>
    <property type="match status" value="1"/>
</dbReference>
<gene>
    <name evidence="2" type="ORF">SAMN05421780_104214</name>
</gene>
<dbReference type="PANTHER" id="PTHR43245">
    <property type="entry name" value="BIFUNCTIONAL POLYMYXIN RESISTANCE PROTEIN ARNA"/>
    <property type="match status" value="1"/>
</dbReference>
<protein>
    <submittedName>
        <fullName evidence="2">Nucleoside-diphosphate-sugar epimerase</fullName>
    </submittedName>
</protein>
<dbReference type="Proteomes" id="UP000199514">
    <property type="component" value="Unassembled WGS sequence"/>
</dbReference>
<evidence type="ECO:0000313" key="3">
    <source>
        <dbReference type="Proteomes" id="UP000199514"/>
    </source>
</evidence>
<feature type="domain" description="NAD-dependent epimerase/dehydratase" evidence="1">
    <location>
        <begin position="5"/>
        <end position="274"/>
    </location>
</feature>
<dbReference type="OrthoDB" id="9810015at2"/>
<dbReference type="Gene3D" id="3.90.25.10">
    <property type="entry name" value="UDP-galactose 4-epimerase, domain 1"/>
    <property type="match status" value="1"/>
</dbReference>
<evidence type="ECO:0000259" key="1">
    <source>
        <dbReference type="Pfam" id="PF01370"/>
    </source>
</evidence>
<dbReference type="Pfam" id="PF01370">
    <property type="entry name" value="Epimerase"/>
    <property type="match status" value="1"/>
</dbReference>
<dbReference type="InterPro" id="IPR036291">
    <property type="entry name" value="NAD(P)-bd_dom_sf"/>
</dbReference>
<accession>A0A1I1I4I7</accession>
<dbReference type="PANTHER" id="PTHR43245:SF53">
    <property type="entry name" value="EPIMERASE-RELATED"/>
    <property type="match status" value="1"/>
</dbReference>
<dbReference type="EMBL" id="FOLE01000004">
    <property type="protein sequence ID" value="SFC31349.1"/>
    <property type="molecule type" value="Genomic_DNA"/>
</dbReference>
<keyword evidence="3" id="KW-1185">Reference proteome</keyword>
<proteinExistence type="predicted"/>
<dbReference type="AlphaFoldDB" id="A0A1I1I4I7"/>
<dbReference type="InterPro" id="IPR001509">
    <property type="entry name" value="Epimerase_deHydtase"/>
</dbReference>
<reference evidence="2 3" key="1">
    <citation type="submission" date="2016-10" db="EMBL/GenBank/DDBJ databases">
        <authorList>
            <person name="de Groot N.N."/>
        </authorList>
    </citation>
    <scope>NUCLEOTIDE SEQUENCE [LARGE SCALE GENOMIC DNA]</scope>
    <source>
        <strain evidence="2 3">DSM 6793</strain>
    </source>
</reference>
<evidence type="ECO:0000313" key="2">
    <source>
        <dbReference type="EMBL" id="SFC31349.1"/>
    </source>
</evidence>
<dbReference type="InterPro" id="IPR050177">
    <property type="entry name" value="Lipid_A_modif_metabolic_enz"/>
</dbReference>
<sequence>MKFHLVSGACGFVGRNLVKRLLKITDDYIVMVDDLSTGTHPSTWLPAQGYTSTQNGDLEVINGRLLFFKADFREFLHKLTHQPTFLREQYGLDFERFTDVFHFAAIVGGRAKIDGDPMMVALDLAIDAEFFYWATRHKPARVMFPSSSAAYPVDLQAESGAIALRETDINFAKMGQPDMTYGWSKLTGEYLAKIAAQYYGISVACVRPFSGYGEDQDLSYPIPAIAARAARRENPFEVWGSGKQGRDFVHIDDCIDCILMAMDNIHDGSAINIGSGKLTSFLEIIELFSRFVGYEPTIKPLLDKPVGVHSRYAEMSHVNNTFGWKPKVSLEEGMRRVYEAALERVKAQTV</sequence>
<name>A0A1I1I4I7_9BACT</name>
<organism evidence="2 3">
    <name type="scientific">Flexibacter flexilis DSM 6793</name>
    <dbReference type="NCBI Taxonomy" id="927664"/>
    <lineage>
        <taxon>Bacteria</taxon>
        <taxon>Pseudomonadati</taxon>
        <taxon>Bacteroidota</taxon>
        <taxon>Cytophagia</taxon>
        <taxon>Cytophagales</taxon>
        <taxon>Flexibacteraceae</taxon>
        <taxon>Flexibacter</taxon>
    </lineage>
</organism>
<dbReference type="SUPFAM" id="SSF51735">
    <property type="entry name" value="NAD(P)-binding Rossmann-fold domains"/>
    <property type="match status" value="1"/>
</dbReference>
<dbReference type="STRING" id="927664.SAMN05421780_104214"/>
<dbReference type="RefSeq" id="WP_091511013.1">
    <property type="nucleotide sequence ID" value="NZ_FOLE01000004.1"/>
</dbReference>